<accession>A0A0F9GAA7</accession>
<dbReference type="PROSITE" id="PS51257">
    <property type="entry name" value="PROKAR_LIPOPROTEIN"/>
    <property type="match status" value="1"/>
</dbReference>
<comment type="caution">
    <text evidence="1">The sequence shown here is derived from an EMBL/GenBank/DDBJ whole genome shotgun (WGS) entry which is preliminary data.</text>
</comment>
<name>A0A0F9GAA7_9ZZZZ</name>
<protein>
    <recommendedName>
        <fullName evidence="2">Lipoprotein</fullName>
    </recommendedName>
</protein>
<reference evidence="1" key="1">
    <citation type="journal article" date="2015" name="Nature">
        <title>Complex archaea that bridge the gap between prokaryotes and eukaryotes.</title>
        <authorList>
            <person name="Spang A."/>
            <person name="Saw J.H."/>
            <person name="Jorgensen S.L."/>
            <person name="Zaremba-Niedzwiedzka K."/>
            <person name="Martijn J."/>
            <person name="Lind A.E."/>
            <person name="van Eijk R."/>
            <person name="Schleper C."/>
            <person name="Guy L."/>
            <person name="Ettema T.J."/>
        </authorList>
    </citation>
    <scope>NUCLEOTIDE SEQUENCE</scope>
</reference>
<dbReference type="AlphaFoldDB" id="A0A0F9GAA7"/>
<gene>
    <name evidence="1" type="ORF">LCGC14_2144870</name>
</gene>
<proteinExistence type="predicted"/>
<organism evidence="1">
    <name type="scientific">marine sediment metagenome</name>
    <dbReference type="NCBI Taxonomy" id="412755"/>
    <lineage>
        <taxon>unclassified sequences</taxon>
        <taxon>metagenomes</taxon>
        <taxon>ecological metagenomes</taxon>
    </lineage>
</organism>
<evidence type="ECO:0008006" key="2">
    <source>
        <dbReference type="Google" id="ProtNLM"/>
    </source>
</evidence>
<dbReference type="EMBL" id="LAZR01027197">
    <property type="protein sequence ID" value="KKL66450.1"/>
    <property type="molecule type" value="Genomic_DNA"/>
</dbReference>
<sequence>MSIKGWAGIGALLLILGGCSQSIQAVKVGIETNAEFNEIVLEDVRQSILLANRTNDALALKCWTYVEEFAMANAPDDDVEAGKVVGVFSAYQQARNVRRTVVEVEISDAFRLECGPMLTESMGALGRIGLRLVL</sequence>
<evidence type="ECO:0000313" key="1">
    <source>
        <dbReference type="EMBL" id="KKL66450.1"/>
    </source>
</evidence>